<keyword evidence="4 5" id="KW-0067">ATP-binding</keyword>
<feature type="domain" description="Helicase C-terminal" evidence="7">
    <location>
        <begin position="213"/>
        <end position="375"/>
    </location>
</feature>
<dbReference type="GO" id="GO:0003676">
    <property type="term" value="F:nucleic acid binding"/>
    <property type="evidence" value="ECO:0007669"/>
    <property type="project" value="InterPro"/>
</dbReference>
<dbReference type="InterPro" id="IPR014001">
    <property type="entry name" value="Helicase_ATP-bd"/>
</dbReference>
<keyword evidence="9" id="KW-1185">Reference proteome</keyword>
<protein>
    <submittedName>
        <fullName evidence="8">ATP-dependent RNA helicase eIF4A</fullName>
    </submittedName>
</protein>
<name>A0A0L0D753_THETB</name>
<dbReference type="STRING" id="461836.A0A0L0D753"/>
<dbReference type="EMBL" id="GL349450">
    <property type="protein sequence ID" value="KNC48207.1"/>
    <property type="molecule type" value="Genomic_DNA"/>
</dbReference>
<dbReference type="CDD" id="cd18787">
    <property type="entry name" value="SF2_C_DEAD"/>
    <property type="match status" value="1"/>
</dbReference>
<dbReference type="SMART" id="SM00490">
    <property type="entry name" value="HELICc"/>
    <property type="match status" value="1"/>
</dbReference>
<evidence type="ECO:0000256" key="2">
    <source>
        <dbReference type="ARBA" id="ARBA00022801"/>
    </source>
</evidence>
<dbReference type="PROSITE" id="PS51192">
    <property type="entry name" value="HELICASE_ATP_BIND_1"/>
    <property type="match status" value="1"/>
</dbReference>
<evidence type="ECO:0000256" key="5">
    <source>
        <dbReference type="RuleBase" id="RU000492"/>
    </source>
</evidence>
<dbReference type="InterPro" id="IPR050079">
    <property type="entry name" value="DEAD_box_RNA_helicase"/>
</dbReference>
<keyword evidence="1 5" id="KW-0547">Nucleotide-binding</keyword>
<dbReference type="PROSITE" id="PS00039">
    <property type="entry name" value="DEAD_ATP_HELICASE"/>
    <property type="match status" value="1"/>
</dbReference>
<proteinExistence type="inferred from homology"/>
<dbReference type="InterPro" id="IPR001650">
    <property type="entry name" value="Helicase_C-like"/>
</dbReference>
<reference evidence="8 9" key="1">
    <citation type="submission" date="2010-05" db="EMBL/GenBank/DDBJ databases">
        <title>The Genome Sequence of Thecamonas trahens ATCC 50062.</title>
        <authorList>
            <consortium name="The Broad Institute Genome Sequencing Platform"/>
            <person name="Russ C."/>
            <person name="Cuomo C."/>
            <person name="Shea T."/>
            <person name="Young S.K."/>
            <person name="Zeng Q."/>
            <person name="Koehrsen M."/>
            <person name="Haas B."/>
            <person name="Borodovsky M."/>
            <person name="Guigo R."/>
            <person name="Alvarado L."/>
            <person name="Berlin A."/>
            <person name="Bochicchio J."/>
            <person name="Borenstein D."/>
            <person name="Chapman S."/>
            <person name="Chen Z."/>
            <person name="Freedman E."/>
            <person name="Gellesch M."/>
            <person name="Goldberg J."/>
            <person name="Griggs A."/>
            <person name="Gujja S."/>
            <person name="Heilman E."/>
            <person name="Heiman D."/>
            <person name="Hepburn T."/>
            <person name="Howarth C."/>
            <person name="Jen D."/>
            <person name="Larson L."/>
            <person name="Mehta T."/>
            <person name="Park D."/>
            <person name="Pearson M."/>
            <person name="Roberts A."/>
            <person name="Saif S."/>
            <person name="Shenoy N."/>
            <person name="Sisk P."/>
            <person name="Stolte C."/>
            <person name="Sykes S."/>
            <person name="Thomson T."/>
            <person name="Walk T."/>
            <person name="White J."/>
            <person name="Yandava C."/>
            <person name="Burger G."/>
            <person name="Gray M.W."/>
            <person name="Holland P.W.H."/>
            <person name="King N."/>
            <person name="Lang F.B.F."/>
            <person name="Roger A.J."/>
            <person name="Ruiz-Trillo I."/>
            <person name="Lander E."/>
            <person name="Nusbaum C."/>
        </authorList>
    </citation>
    <scope>NUCLEOTIDE SEQUENCE [LARGE SCALE GENOMIC DNA]</scope>
    <source>
        <strain evidence="8 9">ATCC 50062</strain>
    </source>
</reference>
<dbReference type="InterPro" id="IPR011545">
    <property type="entry name" value="DEAD/DEAH_box_helicase_dom"/>
</dbReference>
<dbReference type="PANTHER" id="PTHR47959">
    <property type="entry name" value="ATP-DEPENDENT RNA HELICASE RHLE-RELATED"/>
    <property type="match status" value="1"/>
</dbReference>
<dbReference type="InterPro" id="IPR000629">
    <property type="entry name" value="RNA-helicase_DEAD-box_CS"/>
</dbReference>
<dbReference type="Pfam" id="PF00270">
    <property type="entry name" value="DEAD"/>
    <property type="match status" value="1"/>
</dbReference>
<accession>A0A0L0D753</accession>
<dbReference type="eggNOG" id="KOG0328">
    <property type="taxonomic scope" value="Eukaryota"/>
</dbReference>
<dbReference type="SUPFAM" id="SSF52540">
    <property type="entry name" value="P-loop containing nucleoside triphosphate hydrolases"/>
    <property type="match status" value="1"/>
</dbReference>
<evidence type="ECO:0000313" key="8">
    <source>
        <dbReference type="EMBL" id="KNC48207.1"/>
    </source>
</evidence>
<dbReference type="InterPro" id="IPR027417">
    <property type="entry name" value="P-loop_NTPase"/>
</dbReference>
<evidence type="ECO:0000259" key="7">
    <source>
        <dbReference type="PROSITE" id="PS51194"/>
    </source>
</evidence>
<sequence>MGLADEILHGLYAYGYENPSRIQTLGIVPIAKGRDIVAQSQSGTGKTATFVIGALQQMVNTGTVSDGMPRLLILEPTRELALQSAGVVEDLGSYLDVGVTTCIGGLRRWDNISELRRKRPGVVVGTPGRVLDLAGAGELDLSAINRLVLDEADEMLSMGFVEAMYEVVRQLSDAATIALVSATLDDGVLAIADKMLRSPVRILLERDEVTLEGIDQYYVMVERQEHKLSTLLDLYATISVSQTVIFCNTRHGVEALAAALDAEDHTVAYVHSEMPLEERRDILAAFSTGAARILLATDLLARGIDVQSVSLVINYDMTRNNRENYVHRIGRGGRFGRKGVAISFVQPADTREVRDIEAFYATTIHPLPAALDTVFAR</sequence>
<dbReference type="SMART" id="SM00487">
    <property type="entry name" value="DEXDc"/>
    <property type="match status" value="1"/>
</dbReference>
<dbReference type="PROSITE" id="PS51194">
    <property type="entry name" value="HELICASE_CTER"/>
    <property type="match status" value="1"/>
</dbReference>
<dbReference type="GeneID" id="25563979"/>
<dbReference type="GO" id="GO:0016787">
    <property type="term" value="F:hydrolase activity"/>
    <property type="evidence" value="ECO:0007669"/>
    <property type="project" value="UniProtKB-KW"/>
</dbReference>
<dbReference type="GO" id="GO:0003724">
    <property type="term" value="F:RNA helicase activity"/>
    <property type="evidence" value="ECO:0007669"/>
    <property type="project" value="TreeGrafter"/>
</dbReference>
<evidence type="ECO:0000259" key="6">
    <source>
        <dbReference type="PROSITE" id="PS51192"/>
    </source>
</evidence>
<dbReference type="PANTHER" id="PTHR47959:SF1">
    <property type="entry name" value="ATP-DEPENDENT RNA HELICASE DBPA"/>
    <property type="match status" value="1"/>
</dbReference>
<feature type="domain" description="Helicase ATP-binding" evidence="6">
    <location>
        <begin position="27"/>
        <end position="202"/>
    </location>
</feature>
<dbReference type="Gene3D" id="3.40.50.300">
    <property type="entry name" value="P-loop containing nucleotide triphosphate hydrolases"/>
    <property type="match status" value="2"/>
</dbReference>
<organism evidence="8 9">
    <name type="scientific">Thecamonas trahens ATCC 50062</name>
    <dbReference type="NCBI Taxonomy" id="461836"/>
    <lineage>
        <taxon>Eukaryota</taxon>
        <taxon>Apusozoa</taxon>
        <taxon>Apusomonadida</taxon>
        <taxon>Apusomonadidae</taxon>
        <taxon>Thecamonas</taxon>
    </lineage>
</organism>
<evidence type="ECO:0000256" key="4">
    <source>
        <dbReference type="ARBA" id="ARBA00022840"/>
    </source>
</evidence>
<dbReference type="GO" id="GO:0005829">
    <property type="term" value="C:cytosol"/>
    <property type="evidence" value="ECO:0007669"/>
    <property type="project" value="TreeGrafter"/>
</dbReference>
<evidence type="ECO:0000313" key="9">
    <source>
        <dbReference type="Proteomes" id="UP000054408"/>
    </source>
</evidence>
<keyword evidence="3 5" id="KW-0347">Helicase</keyword>
<comment type="similarity">
    <text evidence="5">Belongs to the DEAD box helicase family.</text>
</comment>
<dbReference type="AlphaFoldDB" id="A0A0L0D753"/>
<gene>
    <name evidence="8" type="ORF">AMSG_04436</name>
</gene>
<keyword evidence="2 5" id="KW-0378">Hydrolase</keyword>
<dbReference type="Pfam" id="PF00271">
    <property type="entry name" value="Helicase_C"/>
    <property type="match status" value="1"/>
</dbReference>
<dbReference type="GO" id="GO:0005524">
    <property type="term" value="F:ATP binding"/>
    <property type="evidence" value="ECO:0007669"/>
    <property type="project" value="UniProtKB-KW"/>
</dbReference>
<dbReference type="OrthoDB" id="10265785at2759"/>
<dbReference type="RefSeq" id="XP_013758776.1">
    <property type="nucleotide sequence ID" value="XM_013903322.1"/>
</dbReference>
<dbReference type="Proteomes" id="UP000054408">
    <property type="component" value="Unassembled WGS sequence"/>
</dbReference>
<evidence type="ECO:0000256" key="1">
    <source>
        <dbReference type="ARBA" id="ARBA00022741"/>
    </source>
</evidence>
<evidence type="ECO:0000256" key="3">
    <source>
        <dbReference type="ARBA" id="ARBA00022806"/>
    </source>
</evidence>